<feature type="domain" description="Carrier" evidence="3">
    <location>
        <begin position="4"/>
        <end position="80"/>
    </location>
</feature>
<keyword evidence="2" id="KW-0597">Phosphoprotein</keyword>
<keyword evidence="1" id="KW-0596">Phosphopantetheine</keyword>
<dbReference type="InterPro" id="IPR036736">
    <property type="entry name" value="ACP-like_sf"/>
</dbReference>
<dbReference type="GO" id="GO:0016020">
    <property type="term" value="C:membrane"/>
    <property type="evidence" value="ECO:0007669"/>
    <property type="project" value="GOC"/>
</dbReference>
<organism evidence="4 5">
    <name type="scientific">Bythopirellula goksoeyrii</name>
    <dbReference type="NCBI Taxonomy" id="1400387"/>
    <lineage>
        <taxon>Bacteria</taxon>
        <taxon>Pseudomonadati</taxon>
        <taxon>Planctomycetota</taxon>
        <taxon>Planctomycetia</taxon>
        <taxon>Pirellulales</taxon>
        <taxon>Lacipirellulaceae</taxon>
        <taxon>Bythopirellula</taxon>
    </lineage>
</organism>
<dbReference type="Proteomes" id="UP000323917">
    <property type="component" value="Chromosome"/>
</dbReference>
<protein>
    <submittedName>
        <fullName evidence="4">Acyl carrier protein</fullName>
    </submittedName>
</protein>
<evidence type="ECO:0000256" key="2">
    <source>
        <dbReference type="ARBA" id="ARBA00022553"/>
    </source>
</evidence>
<dbReference type="PANTHER" id="PTHR20863:SF76">
    <property type="entry name" value="CARRIER DOMAIN-CONTAINING PROTEIN"/>
    <property type="match status" value="1"/>
</dbReference>
<evidence type="ECO:0000259" key="3">
    <source>
        <dbReference type="PROSITE" id="PS50075"/>
    </source>
</evidence>
<evidence type="ECO:0000313" key="5">
    <source>
        <dbReference type="Proteomes" id="UP000323917"/>
    </source>
</evidence>
<dbReference type="AlphaFoldDB" id="A0A5B9QB79"/>
<dbReference type="EMBL" id="CP042913">
    <property type="protein sequence ID" value="QEG35009.1"/>
    <property type="molecule type" value="Genomic_DNA"/>
</dbReference>
<dbReference type="PROSITE" id="PS50075">
    <property type="entry name" value="CARRIER"/>
    <property type="match status" value="1"/>
</dbReference>
<dbReference type="GO" id="GO:0005829">
    <property type="term" value="C:cytosol"/>
    <property type="evidence" value="ECO:0007669"/>
    <property type="project" value="TreeGrafter"/>
</dbReference>
<gene>
    <name evidence="4" type="primary">acpP_1</name>
    <name evidence="4" type="ORF">Pr1d_22990</name>
</gene>
<evidence type="ECO:0000256" key="1">
    <source>
        <dbReference type="ARBA" id="ARBA00022450"/>
    </source>
</evidence>
<dbReference type="RefSeq" id="WP_148073573.1">
    <property type="nucleotide sequence ID" value="NZ_CP042913.1"/>
</dbReference>
<dbReference type="InterPro" id="IPR009081">
    <property type="entry name" value="PP-bd_ACP"/>
</dbReference>
<dbReference type="InterPro" id="IPR003231">
    <property type="entry name" value="ACP"/>
</dbReference>
<proteinExistence type="predicted"/>
<dbReference type="Pfam" id="PF00550">
    <property type="entry name" value="PP-binding"/>
    <property type="match status" value="1"/>
</dbReference>
<dbReference type="GO" id="GO:0000035">
    <property type="term" value="F:acyl binding"/>
    <property type="evidence" value="ECO:0007669"/>
    <property type="project" value="TreeGrafter"/>
</dbReference>
<dbReference type="PANTHER" id="PTHR20863">
    <property type="entry name" value="ACYL CARRIER PROTEIN"/>
    <property type="match status" value="1"/>
</dbReference>
<dbReference type="OrthoDB" id="9810922at2"/>
<dbReference type="GO" id="GO:0009245">
    <property type="term" value="P:lipid A biosynthetic process"/>
    <property type="evidence" value="ECO:0007669"/>
    <property type="project" value="TreeGrafter"/>
</dbReference>
<evidence type="ECO:0000313" key="4">
    <source>
        <dbReference type="EMBL" id="QEG35009.1"/>
    </source>
</evidence>
<keyword evidence="5" id="KW-1185">Reference proteome</keyword>
<dbReference type="Gene3D" id="1.10.1200.10">
    <property type="entry name" value="ACP-like"/>
    <property type="match status" value="1"/>
</dbReference>
<name>A0A5B9QB79_9BACT</name>
<sequence>MNAEEIREEVLDILENIAPDEDLSDLDDSKNFREQLELDSMDFLDIVMELRKRHRIQIPEDDYLNLASMDSTVTYLKPILKDVEKAK</sequence>
<dbReference type="SUPFAM" id="SSF47336">
    <property type="entry name" value="ACP-like"/>
    <property type="match status" value="1"/>
</dbReference>
<dbReference type="GO" id="GO:0000036">
    <property type="term" value="F:acyl carrier activity"/>
    <property type="evidence" value="ECO:0007669"/>
    <property type="project" value="TreeGrafter"/>
</dbReference>
<reference evidence="4 5" key="1">
    <citation type="submission" date="2019-08" db="EMBL/GenBank/DDBJ databases">
        <title>Deep-cultivation of Planctomycetes and their phenomic and genomic characterization uncovers novel biology.</title>
        <authorList>
            <person name="Wiegand S."/>
            <person name="Jogler M."/>
            <person name="Boedeker C."/>
            <person name="Pinto D."/>
            <person name="Vollmers J."/>
            <person name="Rivas-Marin E."/>
            <person name="Kohn T."/>
            <person name="Peeters S.H."/>
            <person name="Heuer A."/>
            <person name="Rast P."/>
            <person name="Oberbeckmann S."/>
            <person name="Bunk B."/>
            <person name="Jeske O."/>
            <person name="Meyerdierks A."/>
            <person name="Storesund J.E."/>
            <person name="Kallscheuer N."/>
            <person name="Luecker S."/>
            <person name="Lage O.M."/>
            <person name="Pohl T."/>
            <person name="Merkel B.J."/>
            <person name="Hornburger P."/>
            <person name="Mueller R.-W."/>
            <person name="Bruemmer F."/>
            <person name="Labrenz M."/>
            <person name="Spormann A.M."/>
            <person name="Op den Camp H."/>
            <person name="Overmann J."/>
            <person name="Amann R."/>
            <person name="Jetten M.S.M."/>
            <person name="Mascher T."/>
            <person name="Medema M.H."/>
            <person name="Devos D.P."/>
            <person name="Kaster A.-K."/>
            <person name="Ovreas L."/>
            <person name="Rohde M."/>
            <person name="Galperin M.Y."/>
            <person name="Jogler C."/>
        </authorList>
    </citation>
    <scope>NUCLEOTIDE SEQUENCE [LARGE SCALE GENOMIC DNA]</scope>
    <source>
        <strain evidence="4 5">Pr1d</strain>
    </source>
</reference>
<accession>A0A5B9QB79</accession>
<dbReference type="KEGG" id="bgok:Pr1d_22990"/>